<feature type="compositionally biased region" description="Polar residues" evidence="1">
    <location>
        <begin position="91"/>
        <end position="103"/>
    </location>
</feature>
<evidence type="ECO:0000313" key="2">
    <source>
        <dbReference type="EMBL" id="TNN79169.1"/>
    </source>
</evidence>
<protein>
    <submittedName>
        <fullName evidence="2">Uncharacterized protein</fullName>
    </submittedName>
</protein>
<proteinExistence type="predicted"/>
<dbReference type="AlphaFoldDB" id="A0A4Z2IMB5"/>
<comment type="caution">
    <text evidence="2">The sequence shown here is derived from an EMBL/GenBank/DDBJ whole genome shotgun (WGS) entry which is preliminary data.</text>
</comment>
<gene>
    <name evidence="2" type="ORF">EYF80_010617</name>
</gene>
<sequence length="144" mass="15387">MPFLSLLDDSEIGNVGRPIPQIGPLKISGTAEDVAWQPADPLPLTFIETNLWMCAWVCKSYSVSLANRMQIKELQQATVKQQTGVHDCEVSNHNTSSLHSQADASGGPTCHSESVIPIAQHQQGGYVVCHSNGPIAVQRGAPGS</sequence>
<evidence type="ECO:0000256" key="1">
    <source>
        <dbReference type="SAM" id="MobiDB-lite"/>
    </source>
</evidence>
<reference evidence="2 3" key="1">
    <citation type="submission" date="2019-03" db="EMBL/GenBank/DDBJ databases">
        <title>First draft genome of Liparis tanakae, snailfish: a comprehensive survey of snailfish specific genes.</title>
        <authorList>
            <person name="Kim W."/>
            <person name="Song I."/>
            <person name="Jeong J.-H."/>
            <person name="Kim D."/>
            <person name="Kim S."/>
            <person name="Ryu S."/>
            <person name="Song J.Y."/>
            <person name="Lee S.K."/>
        </authorList>
    </citation>
    <scope>NUCLEOTIDE SEQUENCE [LARGE SCALE GENOMIC DNA]</scope>
    <source>
        <tissue evidence="2">Muscle</tissue>
    </source>
</reference>
<dbReference type="EMBL" id="SRLO01000067">
    <property type="protein sequence ID" value="TNN79169.1"/>
    <property type="molecule type" value="Genomic_DNA"/>
</dbReference>
<name>A0A4Z2IMB5_9TELE</name>
<organism evidence="2 3">
    <name type="scientific">Liparis tanakae</name>
    <name type="common">Tanaka's snailfish</name>
    <dbReference type="NCBI Taxonomy" id="230148"/>
    <lineage>
        <taxon>Eukaryota</taxon>
        <taxon>Metazoa</taxon>
        <taxon>Chordata</taxon>
        <taxon>Craniata</taxon>
        <taxon>Vertebrata</taxon>
        <taxon>Euteleostomi</taxon>
        <taxon>Actinopterygii</taxon>
        <taxon>Neopterygii</taxon>
        <taxon>Teleostei</taxon>
        <taxon>Neoteleostei</taxon>
        <taxon>Acanthomorphata</taxon>
        <taxon>Eupercaria</taxon>
        <taxon>Perciformes</taxon>
        <taxon>Cottioidei</taxon>
        <taxon>Cottales</taxon>
        <taxon>Liparidae</taxon>
        <taxon>Liparis</taxon>
    </lineage>
</organism>
<keyword evidence="3" id="KW-1185">Reference proteome</keyword>
<feature type="region of interest" description="Disordered" evidence="1">
    <location>
        <begin position="90"/>
        <end position="111"/>
    </location>
</feature>
<accession>A0A4Z2IMB5</accession>
<dbReference type="Proteomes" id="UP000314294">
    <property type="component" value="Unassembled WGS sequence"/>
</dbReference>
<evidence type="ECO:0000313" key="3">
    <source>
        <dbReference type="Proteomes" id="UP000314294"/>
    </source>
</evidence>